<protein>
    <recommendedName>
        <fullName evidence="4">ABC transporter permease</fullName>
    </recommendedName>
</protein>
<organism evidence="2 3">
    <name type="scientific">Deinococcus rubellus</name>
    <dbReference type="NCBI Taxonomy" id="1889240"/>
    <lineage>
        <taxon>Bacteria</taxon>
        <taxon>Thermotogati</taxon>
        <taxon>Deinococcota</taxon>
        <taxon>Deinococci</taxon>
        <taxon>Deinococcales</taxon>
        <taxon>Deinococcaceae</taxon>
        <taxon>Deinococcus</taxon>
    </lineage>
</organism>
<reference evidence="2" key="1">
    <citation type="submission" date="2022-09" db="EMBL/GenBank/DDBJ databases">
        <title>genome sequence of Deinococcus rubellus.</title>
        <authorList>
            <person name="Srinivasan S."/>
        </authorList>
    </citation>
    <scope>NUCLEOTIDE SEQUENCE</scope>
    <source>
        <strain evidence="2">Ant6</strain>
    </source>
</reference>
<name>A0ABY5YJX8_9DEIO</name>
<keyword evidence="1" id="KW-0472">Membrane</keyword>
<feature type="transmembrane region" description="Helical" evidence="1">
    <location>
        <begin position="15"/>
        <end position="36"/>
    </location>
</feature>
<keyword evidence="1" id="KW-0812">Transmembrane</keyword>
<keyword evidence="3" id="KW-1185">Reference proteome</keyword>
<keyword evidence="1" id="KW-1133">Transmembrane helix</keyword>
<evidence type="ECO:0000256" key="1">
    <source>
        <dbReference type="SAM" id="Phobius"/>
    </source>
</evidence>
<evidence type="ECO:0000313" key="2">
    <source>
        <dbReference type="EMBL" id="UWX65417.1"/>
    </source>
</evidence>
<sequence>MYEAALLNPAAVRRAALVALWVQVVALIAYGIYQALGSSGADLLLNSLDVVLATISLGLWTALLGDFLRGAQPGQAQLGVPDPRLRVFRAVYPWLIALRAAMWLLTSLALLGGAGDTANPLAVLVLFLVWGGGIVGGLAVYTISAALFATPSDAAGRARLLTWLNLSAALSVGMTVMNVWPPTGFLPAPALTDQLIWAGLGVLDVLATLLALRAVQVMPVQESGELTQQRN</sequence>
<dbReference type="Proteomes" id="UP001060261">
    <property type="component" value="Chromosome"/>
</dbReference>
<dbReference type="RefSeq" id="WP_260561672.1">
    <property type="nucleotide sequence ID" value="NZ_BAABEC010000176.1"/>
</dbReference>
<feature type="transmembrane region" description="Helical" evidence="1">
    <location>
        <begin position="195"/>
        <end position="215"/>
    </location>
</feature>
<feature type="transmembrane region" description="Helical" evidence="1">
    <location>
        <begin position="90"/>
        <end position="115"/>
    </location>
</feature>
<feature type="transmembrane region" description="Helical" evidence="1">
    <location>
        <begin position="48"/>
        <end position="69"/>
    </location>
</feature>
<gene>
    <name evidence="2" type="ORF">N0D28_07115</name>
</gene>
<evidence type="ECO:0008006" key="4">
    <source>
        <dbReference type="Google" id="ProtNLM"/>
    </source>
</evidence>
<feature type="transmembrane region" description="Helical" evidence="1">
    <location>
        <begin position="121"/>
        <end position="148"/>
    </location>
</feature>
<evidence type="ECO:0000313" key="3">
    <source>
        <dbReference type="Proteomes" id="UP001060261"/>
    </source>
</evidence>
<accession>A0ABY5YJX8</accession>
<feature type="transmembrane region" description="Helical" evidence="1">
    <location>
        <begin position="160"/>
        <end position="180"/>
    </location>
</feature>
<proteinExistence type="predicted"/>
<dbReference type="EMBL" id="CP104213">
    <property type="protein sequence ID" value="UWX65417.1"/>
    <property type="molecule type" value="Genomic_DNA"/>
</dbReference>